<protein>
    <submittedName>
        <fullName evidence="1">Uncharacterized protein</fullName>
    </submittedName>
</protein>
<reference evidence="1" key="1">
    <citation type="thesis" date="2020" institute="ProQuest LLC" country="789 East Eisenhower Parkway, Ann Arbor, MI, USA">
        <title>Comparative Genomics and Chromosome Evolution.</title>
        <authorList>
            <person name="Mudd A.B."/>
        </authorList>
    </citation>
    <scope>NUCLEOTIDE SEQUENCE</scope>
    <source>
        <strain evidence="1">237g6f4</strain>
        <tissue evidence="1">Blood</tissue>
    </source>
</reference>
<keyword evidence="2" id="KW-1185">Reference proteome</keyword>
<name>A0AAV7DP04_ENGPU</name>
<accession>A0AAV7DP04</accession>
<sequence>MSALEAMPLIEFHAECRWSAPGAFEGKCTQDVCFDTSLSLRLPIPWIYQIDSQRIQLVNQFAIDLLYFMNKKKVETDQPSNP</sequence>
<dbReference type="Proteomes" id="UP000824782">
    <property type="component" value="Unassembled WGS sequence"/>
</dbReference>
<evidence type="ECO:0000313" key="1">
    <source>
        <dbReference type="EMBL" id="KAG8599275.1"/>
    </source>
</evidence>
<dbReference type="AlphaFoldDB" id="A0AAV7DP04"/>
<dbReference type="EMBL" id="WNYA01000001">
    <property type="protein sequence ID" value="KAG8599275.1"/>
    <property type="molecule type" value="Genomic_DNA"/>
</dbReference>
<organism evidence="1 2">
    <name type="scientific">Engystomops pustulosus</name>
    <name type="common">Tungara frog</name>
    <name type="synonym">Physalaemus pustulosus</name>
    <dbReference type="NCBI Taxonomy" id="76066"/>
    <lineage>
        <taxon>Eukaryota</taxon>
        <taxon>Metazoa</taxon>
        <taxon>Chordata</taxon>
        <taxon>Craniata</taxon>
        <taxon>Vertebrata</taxon>
        <taxon>Euteleostomi</taxon>
        <taxon>Amphibia</taxon>
        <taxon>Batrachia</taxon>
        <taxon>Anura</taxon>
        <taxon>Neobatrachia</taxon>
        <taxon>Hyloidea</taxon>
        <taxon>Leptodactylidae</taxon>
        <taxon>Leiuperinae</taxon>
        <taxon>Engystomops</taxon>
    </lineage>
</organism>
<comment type="caution">
    <text evidence="1">The sequence shown here is derived from an EMBL/GenBank/DDBJ whole genome shotgun (WGS) entry which is preliminary data.</text>
</comment>
<evidence type="ECO:0000313" key="2">
    <source>
        <dbReference type="Proteomes" id="UP000824782"/>
    </source>
</evidence>
<gene>
    <name evidence="1" type="ORF">GDO81_002981</name>
</gene>
<proteinExistence type="predicted"/>